<dbReference type="Gene3D" id="3.90.180.10">
    <property type="entry name" value="Medium-chain alcohol dehydrogenases, catalytic domain"/>
    <property type="match status" value="1"/>
</dbReference>
<accession>A0AAD5UMN8</accession>
<evidence type="ECO:0000313" key="8">
    <source>
        <dbReference type="Proteomes" id="UP001210925"/>
    </source>
</evidence>
<comment type="similarity">
    <text evidence="2">Belongs to the zinc-containing alcohol dehydrogenase family.</text>
</comment>
<evidence type="ECO:0000256" key="1">
    <source>
        <dbReference type="ARBA" id="ARBA00001947"/>
    </source>
</evidence>
<gene>
    <name evidence="7" type="ORF">HK103_003939</name>
</gene>
<dbReference type="SUPFAM" id="SSF50129">
    <property type="entry name" value="GroES-like"/>
    <property type="match status" value="1"/>
</dbReference>
<dbReference type="PANTHER" id="PTHR43350">
    <property type="entry name" value="NAD-DEPENDENT ALCOHOL DEHYDROGENASE"/>
    <property type="match status" value="1"/>
</dbReference>
<comment type="caution">
    <text evidence="7">The sequence shown here is derived from an EMBL/GenBank/DDBJ whole genome shotgun (WGS) entry which is preliminary data.</text>
</comment>
<keyword evidence="5" id="KW-0560">Oxidoreductase</keyword>
<keyword evidence="4" id="KW-0862">Zinc</keyword>
<proteinExistence type="inferred from homology"/>
<dbReference type="InterPro" id="IPR013154">
    <property type="entry name" value="ADH-like_N"/>
</dbReference>
<dbReference type="SUPFAM" id="SSF51735">
    <property type="entry name" value="NAD(P)-binding Rossmann-fold domains"/>
    <property type="match status" value="1"/>
</dbReference>
<comment type="cofactor">
    <cofactor evidence="1">
        <name>Zn(2+)</name>
        <dbReference type="ChEBI" id="CHEBI:29105"/>
    </cofactor>
</comment>
<dbReference type="Proteomes" id="UP001210925">
    <property type="component" value="Unassembled WGS sequence"/>
</dbReference>
<organism evidence="7 8">
    <name type="scientific">Boothiomyces macroporosus</name>
    <dbReference type="NCBI Taxonomy" id="261099"/>
    <lineage>
        <taxon>Eukaryota</taxon>
        <taxon>Fungi</taxon>
        <taxon>Fungi incertae sedis</taxon>
        <taxon>Chytridiomycota</taxon>
        <taxon>Chytridiomycota incertae sedis</taxon>
        <taxon>Chytridiomycetes</taxon>
        <taxon>Rhizophydiales</taxon>
        <taxon>Terramycetaceae</taxon>
        <taxon>Boothiomyces</taxon>
    </lineage>
</organism>
<keyword evidence="8" id="KW-1185">Reference proteome</keyword>
<dbReference type="EMBL" id="JADGKB010000003">
    <property type="protein sequence ID" value="KAJ3262096.1"/>
    <property type="molecule type" value="Genomic_DNA"/>
</dbReference>
<evidence type="ECO:0000256" key="5">
    <source>
        <dbReference type="ARBA" id="ARBA00023002"/>
    </source>
</evidence>
<dbReference type="AlphaFoldDB" id="A0AAD5UMN8"/>
<keyword evidence="3" id="KW-0479">Metal-binding</keyword>
<dbReference type="GO" id="GO:0016491">
    <property type="term" value="F:oxidoreductase activity"/>
    <property type="evidence" value="ECO:0007669"/>
    <property type="project" value="UniProtKB-KW"/>
</dbReference>
<evidence type="ECO:0000313" key="7">
    <source>
        <dbReference type="EMBL" id="KAJ3262096.1"/>
    </source>
</evidence>
<dbReference type="Gene3D" id="3.40.50.720">
    <property type="entry name" value="NAD(P)-binding Rossmann-like Domain"/>
    <property type="match status" value="1"/>
</dbReference>
<protein>
    <recommendedName>
        <fullName evidence="6">Alcohol dehydrogenase-like N-terminal domain-containing protein</fullName>
    </recommendedName>
</protein>
<evidence type="ECO:0000256" key="4">
    <source>
        <dbReference type="ARBA" id="ARBA00022833"/>
    </source>
</evidence>
<dbReference type="InterPro" id="IPR011032">
    <property type="entry name" value="GroES-like_sf"/>
</dbReference>
<feature type="domain" description="Alcohol dehydrogenase-like N-terminal" evidence="6">
    <location>
        <begin position="53"/>
        <end position="156"/>
    </location>
</feature>
<dbReference type="InterPro" id="IPR036291">
    <property type="entry name" value="NAD(P)-bd_dom_sf"/>
</dbReference>
<dbReference type="Pfam" id="PF08240">
    <property type="entry name" value="ADH_N"/>
    <property type="match status" value="1"/>
</dbReference>
<name>A0AAD5UMN8_9FUNG</name>
<evidence type="ECO:0000259" key="6">
    <source>
        <dbReference type="Pfam" id="PF08240"/>
    </source>
</evidence>
<evidence type="ECO:0000256" key="2">
    <source>
        <dbReference type="ARBA" id="ARBA00008072"/>
    </source>
</evidence>
<reference evidence="7" key="1">
    <citation type="submission" date="2020-05" db="EMBL/GenBank/DDBJ databases">
        <title>Phylogenomic resolution of chytrid fungi.</title>
        <authorList>
            <person name="Stajich J.E."/>
            <person name="Amses K."/>
            <person name="Simmons R."/>
            <person name="Seto K."/>
            <person name="Myers J."/>
            <person name="Bonds A."/>
            <person name="Quandt C.A."/>
            <person name="Barry K."/>
            <person name="Liu P."/>
            <person name="Grigoriev I."/>
            <person name="Longcore J.E."/>
            <person name="James T.Y."/>
        </authorList>
    </citation>
    <scope>NUCLEOTIDE SEQUENCE</scope>
    <source>
        <strain evidence="7">PLAUS21</strain>
    </source>
</reference>
<sequence>MTELKQADFTALELQADGAFLEANFKYVLVQDGVNIYRNGILHLGLKGDYYIMETIACGICCTDCARPFLPYPLPQIIGHEVVVSVPQSIRKNGSTIGVVEINNSHKSHGSSVPCPYCESGLSSQCPARITMGINSWPGGLAKYIVVPKFNLYQIPTELNLSPNTATLIEPFAAALHGVNTVWKGGKDYAILGAGKLGLLTIAALAISRNRFDHDITITAILRTEKNKEEALLFGANKVIITDGKPIEESFDVVFDTTGSADGLEYATAIAKNEVHLKSTHGQPMLGFKHFTELVVSEISMIPFSQKELDFNCNGSVNANIYVAESVPEEITKLITDTNRNIYQNSTANADNWLENGGGSVLMSEGSKLPRFDLAVCTSAKEVDDIVTPNSSHDRSLVRVRGAILIANPKENSLLEAINSRQIKITTSRCGDFNDAIRVLSQPTSSTLVQNLERLITHQFRLEELPSALDIVSGKQKTEKKLLKVVLTAK</sequence>
<dbReference type="PANTHER" id="PTHR43350:SF19">
    <property type="entry name" value="D-GULOSIDE 3-DEHYDROGENASE"/>
    <property type="match status" value="1"/>
</dbReference>
<evidence type="ECO:0000256" key="3">
    <source>
        <dbReference type="ARBA" id="ARBA00022723"/>
    </source>
</evidence>
<dbReference type="GO" id="GO:0046872">
    <property type="term" value="F:metal ion binding"/>
    <property type="evidence" value="ECO:0007669"/>
    <property type="project" value="UniProtKB-KW"/>
</dbReference>